<reference evidence="2" key="3">
    <citation type="submission" date="2018-11" db="EMBL/GenBank/DDBJ databases">
        <authorList>
            <person name="Hwang Y.J."/>
            <person name="Hwang C.Y."/>
        </authorList>
    </citation>
    <scope>NUCLEOTIDE SEQUENCE</scope>
    <source>
        <strain evidence="2">R106</strain>
    </source>
</reference>
<accession>A0A3N4DJN8</accession>
<proteinExistence type="predicted"/>
<keyword evidence="3" id="KW-1185">Reference proteome</keyword>
<gene>
    <name evidence="2" type="ORF">EGC77_22065</name>
    <name evidence="1" type="ORF">EGC80_02940</name>
</gene>
<evidence type="ECO:0000313" key="4">
    <source>
        <dbReference type="Proteomes" id="UP000278855"/>
    </source>
</evidence>
<reference evidence="1 3" key="1">
    <citation type="submission" date="2018-11" db="EMBL/GenBank/DDBJ databases">
        <title>Shewanella sp. M2.</title>
        <authorList>
            <person name="Hwang Y.J."/>
            <person name="Hwang C.Y."/>
        </authorList>
    </citation>
    <scope>NUCLEOTIDE SEQUENCE [LARGE SCALE GENOMIC DNA]</scope>
    <source>
        <strain evidence="1 3">M2</strain>
    </source>
</reference>
<dbReference type="Proteomes" id="UP000273778">
    <property type="component" value="Chromosome"/>
</dbReference>
<dbReference type="RefSeq" id="WP_124014313.1">
    <property type="nucleotide sequence ID" value="NZ_CP034073.1"/>
</dbReference>
<evidence type="ECO:0000313" key="3">
    <source>
        <dbReference type="Proteomes" id="UP000273778"/>
    </source>
</evidence>
<name>A0A3N4DJN8_9GAMM</name>
<organism evidence="2 4">
    <name type="scientific">Shewanella psychromarinicola</name>
    <dbReference type="NCBI Taxonomy" id="2487742"/>
    <lineage>
        <taxon>Bacteria</taxon>
        <taxon>Pseudomonadati</taxon>
        <taxon>Pseudomonadota</taxon>
        <taxon>Gammaproteobacteria</taxon>
        <taxon>Alteromonadales</taxon>
        <taxon>Shewanellaceae</taxon>
        <taxon>Shewanella</taxon>
    </lineage>
</organism>
<dbReference type="EMBL" id="RKKB01000041">
    <property type="protein sequence ID" value="RPA22441.1"/>
    <property type="molecule type" value="Genomic_DNA"/>
</dbReference>
<dbReference type="OrthoDB" id="8563970at2"/>
<protein>
    <submittedName>
        <fullName evidence="2">Uncharacterized protein</fullName>
    </submittedName>
</protein>
<dbReference type="KEGG" id="spsr:EGC80_02940"/>
<evidence type="ECO:0000313" key="2">
    <source>
        <dbReference type="EMBL" id="RPA22441.1"/>
    </source>
</evidence>
<reference evidence="4" key="2">
    <citation type="submission" date="2018-11" db="EMBL/GenBank/DDBJ databases">
        <title>Shewanella sp. R106.</title>
        <authorList>
            <person name="Hwang Y.J."/>
            <person name="Hwang C.Y."/>
        </authorList>
    </citation>
    <scope>NUCLEOTIDE SEQUENCE [LARGE SCALE GENOMIC DNA]</scope>
    <source>
        <strain evidence="4">R106</strain>
    </source>
</reference>
<dbReference type="AlphaFoldDB" id="A0A3N4DJN8"/>
<dbReference type="EMBL" id="CP034073">
    <property type="protein sequence ID" value="AZG33988.1"/>
    <property type="molecule type" value="Genomic_DNA"/>
</dbReference>
<evidence type="ECO:0000313" key="1">
    <source>
        <dbReference type="EMBL" id="AZG33988.1"/>
    </source>
</evidence>
<sequence>MDKQQDSYMTEDTLIETVENQIADGEPKKVKETLMRLVMTGTPREEAVQWMACALAIEVSDIMKNGASFNEIRYAQHLDALPNLDWMKDE</sequence>
<dbReference type="Proteomes" id="UP000278855">
    <property type="component" value="Unassembled WGS sequence"/>
</dbReference>